<keyword evidence="4" id="KW-1185">Reference proteome</keyword>
<protein>
    <submittedName>
        <fullName evidence="3">Focadhesin</fullName>
    </submittedName>
</protein>
<gene>
    <name evidence="3" type="ORF">P5673_012079</name>
</gene>
<dbReference type="Pfam" id="PF12530">
    <property type="entry name" value="DUF3730"/>
    <property type="match status" value="1"/>
</dbReference>
<dbReference type="PANTHER" id="PTHR16212:SF4">
    <property type="entry name" value="FOCADHESIN"/>
    <property type="match status" value="1"/>
</dbReference>
<reference evidence="3" key="2">
    <citation type="journal article" date="2023" name="Science">
        <title>Genomic signatures of disease resistance in endangered staghorn corals.</title>
        <authorList>
            <person name="Vollmer S.V."/>
            <person name="Selwyn J.D."/>
            <person name="Despard B.A."/>
            <person name="Roesel C.L."/>
        </authorList>
    </citation>
    <scope>NUCLEOTIDE SEQUENCE</scope>
    <source>
        <strain evidence="3">K2</strain>
    </source>
</reference>
<dbReference type="Proteomes" id="UP001249851">
    <property type="component" value="Unassembled WGS sequence"/>
</dbReference>
<accession>A0AAD9QNW5</accession>
<reference evidence="3" key="1">
    <citation type="journal article" date="2023" name="G3 (Bethesda)">
        <title>Whole genome assembly and annotation of the endangered Caribbean coral Acropora cervicornis.</title>
        <authorList>
            <person name="Selwyn J.D."/>
            <person name="Vollmer S.V."/>
        </authorList>
    </citation>
    <scope>NUCLEOTIDE SEQUENCE</scope>
    <source>
        <strain evidence="3">K2</strain>
    </source>
</reference>
<comment type="caution">
    <text evidence="3">The sequence shown here is derived from an EMBL/GenBank/DDBJ whole genome shotgun (WGS) entry which is preliminary data.</text>
</comment>
<evidence type="ECO:0000259" key="1">
    <source>
        <dbReference type="Pfam" id="PF11229"/>
    </source>
</evidence>
<dbReference type="GO" id="GO:0060147">
    <property type="term" value="P:regulation of post-transcriptional gene silencing"/>
    <property type="evidence" value="ECO:0007669"/>
    <property type="project" value="InterPro"/>
</dbReference>
<dbReference type="InterPro" id="IPR021392">
    <property type="entry name" value="Focadhesin_C"/>
</dbReference>
<proteinExistence type="predicted"/>
<sequence>MADEQRKRLLFPNHLQQQEVGWRLYENIVKKMTPGSILNGKSVEISELTLLWEMIEESSEAVNRLCCRCLVLLVFNGHAELGYVLSGLLNALSSARNLSGITDAVSSLMTFQVQQCAQSNTEYKCMFSLRSPPHPFITVLTNCPDYAGNLIQHVSSVLLKSCHEPKAIFQMLEPFFKFVLQDPQPTVSAHVRQELHSTLLQTASSLLTCCLGINDNHEAISQRKQLSGLVVHFLLSVVPSYQIDGRCMTQTTFLVHSLANWHLEHQEHINSHCVITDFKLIVNHLLSLCWESLSHGIDMTMSLLLLQAIQKSCPQAFSQFCVLPTLSSLLLASSPFYHAHILPLCLSIMASQTPGSSPLMAVNHVFLVLPILQIIAFPRQSFSVWAPTSVDQSVDCLAIQILSHLEMEMPLLMKYSLHQEQSMEFILLMREDTSIKCWLESLQSSVSSQGQVVNHSLLMLSAFLFVTSKGYITGDILNLIPIISKSDPSKALYFLPLLLYKLGKDAEPDMKQFLLYTIPQLATHKFCIGPVLRTIQTIGKSLPLKPVSLRLMCKLWEKQNRVFPHLQRLLNVDDTQLGIEMDLEIQISKAACVLDICKTRPSQHGVDLLSLLSKLLDQNLKPGEAGNDPSVVVVSLALKALQELCSAEVVDLCTAWKVLSVKLRLDRRPAVLCNLCQLFSIVPNLVTESQDYQNFKSEVLLFLWSLTQHQVSVVACAAFDALSMFQLSDFKLCQLPKEIYHPIKDKLMSSKKRNIDDDNEDQRLALETSIDNSSPPGTAFVELLSRIDHRALPGFQKLLSSMVRAEASSLPRGLAHTVSRASTHDRNMQSIPAFLMSKYEKCKSPGLSQGLAAAVLFSFEPHFEEHQGKRLRRYLVNCARRYRKMLESLLHEVPVQPSEWHRTLHMPQAWSTFMNRAYLACVEGRKAELEMQHSHGHIKDPEELATRQANAWLWVRDQMTEQLKGTSRGIPSVQGNSVLALAGLAQAVFLFVQQQTSSGATEQYQRNTEWLSLVADTIMVVLDGNHKPKGPTLVWCQQVSSPSSTASSLLARSCAALSLSLLVPCLVTWDSDRIQDMMSCSLGLGLFLSKLYKEHFSDLCGKEGYLLMSKALDVLENAGLTMELENTEGAGLGLGIALSFLCNETIVDSRVHLTNMYDKLLRTLEKREADPDQRLQTLCFSLSCVCVNAFHAGLLSPEEASRCCSKIQGVLDKHPQACGVSLSFGLLLHGLLSCGHAGIVHLAKQQAEVWRSILENKDVPELQQLAALNGIMGLLGSEQALLIVDSPSATGLFPSNKGSIIKFLEQIVSFSDDVGLGANTAWLLGHLFSASIRSVVGKTSVPSNYGYLAEGSILRSLFEFLLQAAKTGPHLTFSGRVVSVVLESFVGDSQLTLPPVNWASVLSPLMRCTFGEETSQLCIKLALDQAKSSSNLSSFLSSLLSPAVFIGLGELCKRELLQNLSRLVYIVSPSKIRDLYEGIFSNLWRNETDGSLRRDILEAHLSVLRLKEPPPSVIGWTITPLQDLYHSYSESSLDDICLHVLARCLMMIPFDQLENLVEDTKVIAAKTLVVRCMAVGTGKAPMKWLMPCIEWILAGDLSESRRDEFLCCVVGAIVDSDHTLMNDQRQHWFLELIGQEQGYQAKKENNMVDSKKRIMLNCLTLLSMVCAAWCTESLLQGVVSIGQSTPDHKRDHCGTLDLLPWLLPLTLSSLLKKDPWLQIRGKVLDWLLSLRDQPQVQRNSQQKMLIQDTIISLRETEPFQKTAVWTDVIAHHQSRLEEEEREEKAKC</sequence>
<feature type="domain" description="DUF3730" evidence="2">
    <location>
        <begin position="495"/>
        <end position="722"/>
    </location>
</feature>
<dbReference type="PANTHER" id="PTHR16212">
    <property type="entry name" value="FOCADHESIN FAMILY MEMBER"/>
    <property type="match status" value="1"/>
</dbReference>
<evidence type="ECO:0000313" key="4">
    <source>
        <dbReference type="Proteomes" id="UP001249851"/>
    </source>
</evidence>
<dbReference type="EMBL" id="JARQWQ010000022">
    <property type="protein sequence ID" value="KAK2564615.1"/>
    <property type="molecule type" value="Genomic_DNA"/>
</dbReference>
<organism evidence="3 4">
    <name type="scientific">Acropora cervicornis</name>
    <name type="common">Staghorn coral</name>
    <dbReference type="NCBI Taxonomy" id="6130"/>
    <lineage>
        <taxon>Eukaryota</taxon>
        <taxon>Metazoa</taxon>
        <taxon>Cnidaria</taxon>
        <taxon>Anthozoa</taxon>
        <taxon>Hexacorallia</taxon>
        <taxon>Scleractinia</taxon>
        <taxon>Astrocoeniina</taxon>
        <taxon>Acroporidae</taxon>
        <taxon>Acropora</taxon>
    </lineage>
</organism>
<feature type="domain" description="Focadhesin C-terminal" evidence="1">
    <location>
        <begin position="1206"/>
        <end position="1768"/>
    </location>
</feature>
<dbReference type="InterPro" id="IPR045163">
    <property type="entry name" value="Focadhesin/RST1"/>
</dbReference>
<evidence type="ECO:0000313" key="3">
    <source>
        <dbReference type="EMBL" id="KAK2564615.1"/>
    </source>
</evidence>
<dbReference type="InterPro" id="IPR016024">
    <property type="entry name" value="ARM-type_fold"/>
</dbReference>
<dbReference type="Pfam" id="PF11229">
    <property type="entry name" value="Focadhesin"/>
    <property type="match status" value="1"/>
</dbReference>
<dbReference type="SUPFAM" id="SSF48371">
    <property type="entry name" value="ARM repeat"/>
    <property type="match status" value="1"/>
</dbReference>
<dbReference type="InterPro" id="IPR022542">
    <property type="entry name" value="FOCAD/RST1_DUF3730"/>
</dbReference>
<evidence type="ECO:0000259" key="2">
    <source>
        <dbReference type="Pfam" id="PF12530"/>
    </source>
</evidence>
<name>A0AAD9QNW5_ACRCE</name>